<gene>
    <name evidence="3" type="ORF">XM53_18695</name>
</gene>
<feature type="domain" description="FIST C-domain" evidence="2">
    <location>
        <begin position="248"/>
        <end position="378"/>
    </location>
</feature>
<dbReference type="InterPro" id="IPR019494">
    <property type="entry name" value="FIST_C"/>
</dbReference>
<dbReference type="PANTHER" id="PTHR40252">
    <property type="entry name" value="BLR0328 PROTEIN"/>
    <property type="match status" value="1"/>
</dbReference>
<dbReference type="PANTHER" id="PTHR40252:SF2">
    <property type="entry name" value="BLR0328 PROTEIN"/>
    <property type="match status" value="1"/>
</dbReference>
<dbReference type="Pfam" id="PF10442">
    <property type="entry name" value="FIST_C"/>
    <property type="match status" value="1"/>
</dbReference>
<dbReference type="STRING" id="1641875.XM53_18695"/>
<accession>A0A0T5NPS4</accession>
<dbReference type="Pfam" id="PF08495">
    <property type="entry name" value="FIST"/>
    <property type="match status" value="1"/>
</dbReference>
<dbReference type="InterPro" id="IPR013702">
    <property type="entry name" value="FIST_domain_N"/>
</dbReference>
<dbReference type="SMART" id="SM00897">
    <property type="entry name" value="FIST"/>
    <property type="match status" value="1"/>
</dbReference>
<dbReference type="Proteomes" id="UP000051295">
    <property type="component" value="Unassembled WGS sequence"/>
</dbReference>
<proteinExistence type="predicted"/>
<dbReference type="OrthoDB" id="9807948at2"/>
<organism evidence="3 4">
    <name type="scientific">Roseovarius atlanticus</name>
    <dbReference type="NCBI Taxonomy" id="1641875"/>
    <lineage>
        <taxon>Bacteria</taxon>
        <taxon>Pseudomonadati</taxon>
        <taxon>Pseudomonadota</taxon>
        <taxon>Alphaproteobacteria</taxon>
        <taxon>Rhodobacterales</taxon>
        <taxon>Roseobacteraceae</taxon>
        <taxon>Roseovarius</taxon>
    </lineage>
</organism>
<dbReference type="EMBL" id="LAXJ01000025">
    <property type="protein sequence ID" value="KRS10951.1"/>
    <property type="molecule type" value="Genomic_DNA"/>
</dbReference>
<protein>
    <submittedName>
        <fullName evidence="3">FIST signal transduction protein</fullName>
    </submittedName>
</protein>
<evidence type="ECO:0000259" key="2">
    <source>
        <dbReference type="SMART" id="SM01204"/>
    </source>
</evidence>
<reference evidence="3 4" key="1">
    <citation type="submission" date="2015-04" db="EMBL/GenBank/DDBJ databases">
        <title>The draft genome sequence of Roseovarius sp.R12b.</title>
        <authorList>
            <person name="Li G."/>
            <person name="Lai Q."/>
            <person name="Shao Z."/>
            <person name="Yan P."/>
        </authorList>
    </citation>
    <scope>NUCLEOTIDE SEQUENCE [LARGE SCALE GENOMIC DNA]</scope>
    <source>
        <strain evidence="3 4">R12B</strain>
    </source>
</reference>
<dbReference type="PATRIC" id="fig|1641875.4.peg.2268"/>
<evidence type="ECO:0000313" key="3">
    <source>
        <dbReference type="EMBL" id="KRS10951.1"/>
    </source>
</evidence>
<name>A0A0T5NPS4_9RHOB</name>
<dbReference type="AlphaFoldDB" id="A0A0T5NPS4"/>
<feature type="domain" description="FIST" evidence="1">
    <location>
        <begin position="49"/>
        <end position="247"/>
    </location>
</feature>
<comment type="caution">
    <text evidence="3">The sequence shown here is derived from an EMBL/GenBank/DDBJ whole genome shotgun (WGS) entry which is preliminary data.</text>
</comment>
<evidence type="ECO:0000313" key="4">
    <source>
        <dbReference type="Proteomes" id="UP000051295"/>
    </source>
</evidence>
<keyword evidence="4" id="KW-1185">Reference proteome</keyword>
<dbReference type="SMART" id="SM01204">
    <property type="entry name" value="FIST_C"/>
    <property type="match status" value="1"/>
</dbReference>
<sequence>MPNPRRAPFCNTRRGRVKAAPPEFVVIGDSRAEDPAVAVAEASESLRGRGLCFVFAVLPDSLDVEETSALLSQEFRGVPVFGCSSAGQITTDGYDDQALLLLGFPRKNFRCASMLFQDLRPDHATAFAARAQKEAERFRHTAGWNRFALIVADGLSKQEDLLVSTLDAVLGDVPIFGGSAGDGLKFERTYVLHDGEAHSGAAVLLLIETDLQFQGVAFDHFQPEGAQIVITSADAEDRLVYEINGAPAAEEYARLVGCAPEALSPEVFAENPMMLRHNLTHYARAISDAKPGGALSLLAAIDDGLILTLGKAKGSLEALHEGLSARDAAGQPPDFILGFDCFLRRLEFEHKQLTKEVSDILRTHRVIGFNTYGEQKSGLHMNQTFVGVAFFKPEARVLN</sequence>
<evidence type="ECO:0000259" key="1">
    <source>
        <dbReference type="SMART" id="SM00897"/>
    </source>
</evidence>